<keyword evidence="3" id="KW-1185">Reference proteome</keyword>
<dbReference type="InterPro" id="IPR012338">
    <property type="entry name" value="Beta-lactam/transpept-like"/>
</dbReference>
<dbReference type="Gene3D" id="3.40.710.10">
    <property type="entry name" value="DD-peptidase/beta-lactamase superfamily"/>
    <property type="match status" value="1"/>
</dbReference>
<evidence type="ECO:0000313" key="2">
    <source>
        <dbReference type="EMBL" id="BCJ97461.1"/>
    </source>
</evidence>
<dbReference type="AlphaFoldDB" id="A0A7I8DJL4"/>
<evidence type="ECO:0000313" key="3">
    <source>
        <dbReference type="Proteomes" id="UP000515703"/>
    </source>
</evidence>
<evidence type="ECO:0000259" key="1">
    <source>
        <dbReference type="Pfam" id="PF00144"/>
    </source>
</evidence>
<dbReference type="PANTHER" id="PTHR43283">
    <property type="entry name" value="BETA-LACTAMASE-RELATED"/>
    <property type="match status" value="1"/>
</dbReference>
<dbReference type="GO" id="GO:0016787">
    <property type="term" value="F:hydrolase activity"/>
    <property type="evidence" value="ECO:0007669"/>
    <property type="project" value="UniProtKB-KW"/>
</dbReference>
<keyword evidence="2" id="KW-0378">Hydrolase</keyword>
<dbReference type="PANTHER" id="PTHR43283:SF7">
    <property type="entry name" value="BETA-LACTAMASE-RELATED DOMAIN-CONTAINING PROTEIN"/>
    <property type="match status" value="1"/>
</dbReference>
<name>A0A7I8DJL4_9FIRM</name>
<feature type="domain" description="Beta-lactamase-related" evidence="1">
    <location>
        <begin position="34"/>
        <end position="273"/>
    </location>
</feature>
<dbReference type="InterPro" id="IPR050789">
    <property type="entry name" value="Diverse_Enzym_Activities"/>
</dbReference>
<organism evidence="2 3">
    <name type="scientific">Anaerocolumna chitinilytica</name>
    <dbReference type="NCBI Taxonomy" id="1727145"/>
    <lineage>
        <taxon>Bacteria</taxon>
        <taxon>Bacillati</taxon>
        <taxon>Bacillota</taxon>
        <taxon>Clostridia</taxon>
        <taxon>Lachnospirales</taxon>
        <taxon>Lachnospiraceae</taxon>
        <taxon>Anaerocolumna</taxon>
    </lineage>
</organism>
<dbReference type="EMBL" id="AP023368">
    <property type="protein sequence ID" value="BCJ97461.1"/>
    <property type="molecule type" value="Genomic_DNA"/>
</dbReference>
<dbReference type="RefSeq" id="WP_185257884.1">
    <property type="nucleotide sequence ID" value="NZ_AP023368.1"/>
</dbReference>
<reference evidence="2 3" key="2">
    <citation type="submission" date="2020-08" db="EMBL/GenBank/DDBJ databases">
        <authorList>
            <person name="Ueki A."/>
            <person name="Tonouchi A."/>
        </authorList>
    </citation>
    <scope>NUCLEOTIDE SEQUENCE [LARGE SCALE GENOMIC DNA]</scope>
    <source>
        <strain evidence="2 3">CTTW</strain>
    </source>
</reference>
<dbReference type="Pfam" id="PF00144">
    <property type="entry name" value="Beta-lactamase"/>
    <property type="match status" value="1"/>
</dbReference>
<gene>
    <name evidence="2" type="ORF">bsdcttw_05020</name>
</gene>
<dbReference type="Proteomes" id="UP000515703">
    <property type="component" value="Chromosome"/>
</dbReference>
<proteinExistence type="predicted"/>
<dbReference type="KEGG" id="acht:bsdcttw_05020"/>
<dbReference type="SUPFAM" id="SSF56601">
    <property type="entry name" value="beta-lactamase/transpeptidase-like"/>
    <property type="match status" value="1"/>
</dbReference>
<reference evidence="2 3" key="1">
    <citation type="submission" date="2020-08" db="EMBL/GenBank/DDBJ databases">
        <title>Draft genome sequencing of an Anaerocolumna strain isolated from anoxic soil subjected to BSD treatment.</title>
        <authorList>
            <person name="Uek A."/>
            <person name="Tonouchi A."/>
        </authorList>
    </citation>
    <scope>NUCLEOTIDE SEQUENCE [LARGE SCALE GENOMIC DNA]</scope>
    <source>
        <strain evidence="2 3">CTTW</strain>
    </source>
</reference>
<accession>A0A7I8DJL4</accession>
<protein>
    <submittedName>
        <fullName evidence="2">Serine hydrolase</fullName>
    </submittedName>
</protein>
<dbReference type="InterPro" id="IPR001466">
    <property type="entry name" value="Beta-lactam-related"/>
</dbReference>
<sequence length="290" mass="33245">MFNNFIHKVIENNWPVYGIEIFSHGHIVCKYDFSSEERHPIYSATKSFTATAAGIAAAEGKFKLEASVYDYLREEISSNISEEQLHTLQRITMKRLLTMSVSGYPFRPEGGNWLDFCLTYPIPYSEIPAFEYSNIPAYLVGVAVEKAVGEHLISYLGPRLLEPLGIENLEYLNCPSGHFYGASGMSLTVNELSRLGQLYLQMGQYNNRQLLLESWVREATSIQQMNREGGYGYYFWKYKDGFSINGKWGQKCFVFPAKQLMITYLANFKEQPDTVRLAMEQDILPQFGIY</sequence>